<evidence type="ECO:0000256" key="1">
    <source>
        <dbReference type="PROSITE-ProRule" id="PRU00047"/>
    </source>
</evidence>
<dbReference type="InParanoid" id="A0A2P5FP19"/>
<proteinExistence type="predicted"/>
<dbReference type="InterPro" id="IPR036875">
    <property type="entry name" value="Znf_CCHC_sf"/>
</dbReference>
<dbReference type="PROSITE" id="PS50158">
    <property type="entry name" value="ZF_CCHC"/>
    <property type="match status" value="1"/>
</dbReference>
<organism evidence="4 5">
    <name type="scientific">Trema orientale</name>
    <name type="common">Charcoal tree</name>
    <name type="synonym">Celtis orientalis</name>
    <dbReference type="NCBI Taxonomy" id="63057"/>
    <lineage>
        <taxon>Eukaryota</taxon>
        <taxon>Viridiplantae</taxon>
        <taxon>Streptophyta</taxon>
        <taxon>Embryophyta</taxon>
        <taxon>Tracheophyta</taxon>
        <taxon>Spermatophyta</taxon>
        <taxon>Magnoliopsida</taxon>
        <taxon>eudicotyledons</taxon>
        <taxon>Gunneridae</taxon>
        <taxon>Pentapetalae</taxon>
        <taxon>rosids</taxon>
        <taxon>fabids</taxon>
        <taxon>Rosales</taxon>
        <taxon>Cannabaceae</taxon>
        <taxon>Trema</taxon>
    </lineage>
</organism>
<gene>
    <name evidence="4" type="ORF">TorRG33x02_046500</name>
</gene>
<dbReference type="PANTHER" id="PTHR47592">
    <property type="entry name" value="PBF68 PROTEIN"/>
    <property type="match status" value="1"/>
</dbReference>
<dbReference type="EMBL" id="JXTC01000018">
    <property type="protein sequence ID" value="PON99483.1"/>
    <property type="molecule type" value="Genomic_DNA"/>
</dbReference>
<protein>
    <submittedName>
        <fullName evidence="4">Zinc finger, CCHC-type</fullName>
    </submittedName>
</protein>
<evidence type="ECO:0000313" key="4">
    <source>
        <dbReference type="EMBL" id="PON99483.1"/>
    </source>
</evidence>
<feature type="domain" description="CCHC-type" evidence="3">
    <location>
        <begin position="269"/>
        <end position="284"/>
    </location>
</feature>
<dbReference type="STRING" id="63057.A0A2P5FP19"/>
<name>A0A2P5FP19_TREOI</name>
<dbReference type="Pfam" id="PF22936">
    <property type="entry name" value="Pol_BBD"/>
    <property type="match status" value="1"/>
</dbReference>
<comment type="caution">
    <text evidence="4">The sequence shown here is derived from an EMBL/GenBank/DDBJ whole genome shotgun (WGS) entry which is preliminary data.</text>
</comment>
<dbReference type="OrthoDB" id="1192122at2759"/>
<dbReference type="AlphaFoldDB" id="A0A2P5FP19"/>
<feature type="non-terminal residue" evidence="4">
    <location>
        <position position="435"/>
    </location>
</feature>
<keyword evidence="1" id="KW-0862">Zinc</keyword>
<keyword evidence="1" id="KW-0479">Metal-binding</keyword>
<dbReference type="GO" id="GO:0003676">
    <property type="term" value="F:nucleic acid binding"/>
    <property type="evidence" value="ECO:0007669"/>
    <property type="project" value="InterPro"/>
</dbReference>
<dbReference type="SMART" id="SM00343">
    <property type="entry name" value="ZnF_C2HC"/>
    <property type="match status" value="1"/>
</dbReference>
<dbReference type="InterPro" id="IPR001878">
    <property type="entry name" value="Znf_CCHC"/>
</dbReference>
<evidence type="ECO:0000259" key="3">
    <source>
        <dbReference type="PROSITE" id="PS50158"/>
    </source>
</evidence>
<sequence>MTTDNKSVAVDLNKPFRFEGLHFKRWRQKMLFYLTTKKVAYVCTSEKPILPAEPDERQTKEYESWVEKDFLCKNFILNGLSDDLYDYYNSDKSAKEIWDALQKKYDTEEAGTKKYAVSRYLKYQMTDDKSVEVQSHELQMISHEIISEGMSLDEQFQVAVLIDKLPPSWKDFKSVLRHKTKEFSLESLITRLRIEEEARKQDQKDEVLVVSNNKKKSTPAVLKPNGKNMKNQNRNRNQNRNNKNQNRNAPQNQNGQQPPSRNDSEQFICYNCNKPGHMARNCRNRRRPAPQANLTEEQLIAMISEINIVGGSEGWWVDTGASRHVCNNRALFKTYSETEDKKVLLGDSHTTIVAGTGEVELKFTSGKTLILKDVLHTPEMRKNLVSGYLLNKGGFTQTIGADLFTITKNNVFVGKGYATDGMFKLNVDANKIAPS</sequence>
<dbReference type="Gene3D" id="4.10.60.10">
    <property type="entry name" value="Zinc finger, CCHC-type"/>
    <property type="match status" value="1"/>
</dbReference>
<feature type="compositionally biased region" description="Low complexity" evidence="2">
    <location>
        <begin position="224"/>
        <end position="261"/>
    </location>
</feature>
<dbReference type="Pfam" id="PF00098">
    <property type="entry name" value="zf-CCHC"/>
    <property type="match status" value="1"/>
</dbReference>
<reference evidence="5" key="1">
    <citation type="submission" date="2016-06" db="EMBL/GenBank/DDBJ databases">
        <title>Parallel loss of symbiosis genes in relatives of nitrogen-fixing non-legume Parasponia.</title>
        <authorList>
            <person name="Van Velzen R."/>
            <person name="Holmer R."/>
            <person name="Bu F."/>
            <person name="Rutten L."/>
            <person name="Van Zeijl A."/>
            <person name="Liu W."/>
            <person name="Santuari L."/>
            <person name="Cao Q."/>
            <person name="Sharma T."/>
            <person name="Shen D."/>
            <person name="Roswanjaya Y."/>
            <person name="Wardhani T."/>
            <person name="Kalhor M.S."/>
            <person name="Jansen J."/>
            <person name="Van den Hoogen J."/>
            <person name="Gungor B."/>
            <person name="Hartog M."/>
            <person name="Hontelez J."/>
            <person name="Verver J."/>
            <person name="Yang W.-C."/>
            <person name="Schijlen E."/>
            <person name="Repin R."/>
            <person name="Schilthuizen M."/>
            <person name="Schranz E."/>
            <person name="Heidstra R."/>
            <person name="Miyata K."/>
            <person name="Fedorova E."/>
            <person name="Kohlen W."/>
            <person name="Bisseling T."/>
            <person name="Smit S."/>
            <person name="Geurts R."/>
        </authorList>
    </citation>
    <scope>NUCLEOTIDE SEQUENCE [LARGE SCALE GENOMIC DNA]</scope>
    <source>
        <strain evidence="5">cv. RG33-2</strain>
    </source>
</reference>
<dbReference type="Pfam" id="PF14223">
    <property type="entry name" value="Retrotran_gag_2"/>
    <property type="match status" value="1"/>
</dbReference>
<feature type="region of interest" description="Disordered" evidence="2">
    <location>
        <begin position="200"/>
        <end position="268"/>
    </location>
</feature>
<keyword evidence="1" id="KW-0863">Zinc-finger</keyword>
<dbReference type="SUPFAM" id="SSF57756">
    <property type="entry name" value="Retrovirus zinc finger-like domains"/>
    <property type="match status" value="1"/>
</dbReference>
<accession>A0A2P5FP19</accession>
<dbReference type="InterPro" id="IPR054722">
    <property type="entry name" value="PolX-like_BBD"/>
</dbReference>
<dbReference type="GO" id="GO:0008270">
    <property type="term" value="F:zinc ion binding"/>
    <property type="evidence" value="ECO:0007669"/>
    <property type="project" value="UniProtKB-KW"/>
</dbReference>
<dbReference type="PANTHER" id="PTHR47592:SF27">
    <property type="entry name" value="OS08G0421700 PROTEIN"/>
    <property type="match status" value="1"/>
</dbReference>
<evidence type="ECO:0000313" key="5">
    <source>
        <dbReference type="Proteomes" id="UP000237000"/>
    </source>
</evidence>
<dbReference type="Proteomes" id="UP000237000">
    <property type="component" value="Unassembled WGS sequence"/>
</dbReference>
<keyword evidence="5" id="KW-1185">Reference proteome</keyword>
<evidence type="ECO:0000256" key="2">
    <source>
        <dbReference type="SAM" id="MobiDB-lite"/>
    </source>
</evidence>